<dbReference type="EMBL" id="FNHM01000001">
    <property type="protein sequence ID" value="SDL91986.1"/>
    <property type="molecule type" value="Genomic_DNA"/>
</dbReference>
<organism evidence="2 3">
    <name type="scientific">Pseudomonas syringae</name>
    <dbReference type="NCBI Taxonomy" id="317"/>
    <lineage>
        <taxon>Bacteria</taxon>
        <taxon>Pseudomonadati</taxon>
        <taxon>Pseudomonadota</taxon>
        <taxon>Gammaproteobacteria</taxon>
        <taxon>Pseudomonadales</taxon>
        <taxon>Pseudomonadaceae</taxon>
        <taxon>Pseudomonas</taxon>
    </lineage>
</organism>
<feature type="region of interest" description="Disordered" evidence="1">
    <location>
        <begin position="730"/>
        <end position="751"/>
    </location>
</feature>
<dbReference type="Proteomes" id="UP000183853">
    <property type="component" value="Unassembled WGS sequence"/>
</dbReference>
<evidence type="ECO:0000256" key="1">
    <source>
        <dbReference type="SAM" id="MobiDB-lite"/>
    </source>
</evidence>
<dbReference type="RefSeq" id="WP_074804666.1">
    <property type="nucleotide sequence ID" value="NZ_FNHM01000001.1"/>
</dbReference>
<evidence type="ECO:0000313" key="2">
    <source>
        <dbReference type="EMBL" id="SDL91986.1"/>
    </source>
</evidence>
<accession>A0AB37ZI18</accession>
<name>A0AB37ZI18_PSESX</name>
<reference evidence="2 3" key="1">
    <citation type="submission" date="2016-10" db="EMBL/GenBank/DDBJ databases">
        <authorList>
            <person name="Varghese N."/>
            <person name="Submissions S."/>
        </authorList>
    </citation>
    <scope>NUCLEOTIDE SEQUENCE [LARGE SCALE GENOMIC DNA]</scope>
    <source>
        <strain evidence="2 3">BS2122</strain>
    </source>
</reference>
<gene>
    <name evidence="2" type="ORF">SAMN05444505_10164</name>
</gene>
<evidence type="ECO:0000313" key="3">
    <source>
        <dbReference type="Proteomes" id="UP000183853"/>
    </source>
</evidence>
<dbReference type="AlphaFoldDB" id="A0AB37ZI18"/>
<proteinExistence type="predicted"/>
<comment type="caution">
    <text evidence="2">The sequence shown here is derived from an EMBL/GenBank/DDBJ whole genome shotgun (WGS) entry which is preliminary data.</text>
</comment>
<sequence length="751" mass="84873">MTPYLITSFEEATLAALIHEPYGYDHADIFEKPQIKYIYNYLKSFMPKLKRGKKTVGSILLEHEYIDRDFLEDYSRFYLGRFRNDGYKCARLHFFNCDLTHKQLDALLAGDAPEALADIKDKKAVKTIKQLQSHYLGFMVIKPLTRTFVGKTCLRVSGDRGVGKKKIDKRYDINLFGIKLTIDSIAFQEQDKVVAACATTAIWTALHSLPGRGVKDIKSCSEITTAALNFVNGSSNGFPNKELTNKQIQRTLDVEGLRYHNTSLEKSSPESFRESLVAHIDSDLPVILTGKVYGAKPDAAGEHLKAGHAITALGYDFRDRDKKWVYVHDDRLGPYARAEMVMLKEFLGESTPDELKDRWGLAMSIREPDATTWIPPHEIIVPDISIVPADKKTRIDFKFARGTAERISDQVLGYLVDEICPEFCFDVPEVSYEIKLASIAQAREEVREHYTPRKVGDVLGKYTLDEERMIRWRKEKLSFLTGNLARLQWQIDFFWNSERAFRVFLDATDIPLGNAVSGIYIHDPIYADAMLGGFKGQECQVAGMDDEHFFAAFTRAIKQRREDYEGHLNDMYGTLRAPNHIKVNEVSRDGEGTNPTVERIWDPQQIPLVQVHKAYQKVADEVANNPASKSQLIWAIGKDGEVFIAEDIPKPDELGHPSMTGMKAARIAGEIKPKGGYWEINFFSGRYSGDYADAEKTQFLTNALYKIRSLFPRDKFEAFYPDAPVAKGQVPAEPVASVDSSDPAEPTARVG</sequence>
<protein>
    <recommendedName>
        <fullName evidence="4">Peptidase C58 YopT-type domain-containing protein</fullName>
    </recommendedName>
</protein>
<evidence type="ECO:0008006" key="4">
    <source>
        <dbReference type="Google" id="ProtNLM"/>
    </source>
</evidence>